<dbReference type="Gene3D" id="3.90.180.10">
    <property type="entry name" value="Medium-chain alcohol dehydrogenases, catalytic domain"/>
    <property type="match status" value="1"/>
</dbReference>
<evidence type="ECO:0000313" key="3">
    <source>
        <dbReference type="Proteomes" id="UP000659496"/>
    </source>
</evidence>
<dbReference type="SUPFAM" id="SSF50129">
    <property type="entry name" value="GroES-like"/>
    <property type="match status" value="1"/>
</dbReference>
<name>A0ABR8PIH6_9BACL</name>
<dbReference type="InterPro" id="IPR036291">
    <property type="entry name" value="NAD(P)-bd_dom_sf"/>
</dbReference>
<dbReference type="SMART" id="SM00829">
    <property type="entry name" value="PKS_ER"/>
    <property type="match status" value="1"/>
</dbReference>
<accession>A0ABR8PIH6</accession>
<dbReference type="Gene3D" id="3.40.50.720">
    <property type="entry name" value="NAD(P)-binding Rossmann-like Domain"/>
    <property type="match status" value="1"/>
</dbReference>
<dbReference type="PANTHER" id="PTHR45033">
    <property type="match status" value="1"/>
</dbReference>
<evidence type="ECO:0000259" key="1">
    <source>
        <dbReference type="SMART" id="SM00829"/>
    </source>
</evidence>
<feature type="domain" description="Enoyl reductase (ER)" evidence="1">
    <location>
        <begin position="9"/>
        <end position="325"/>
    </location>
</feature>
<dbReference type="EMBL" id="JACSQY010000003">
    <property type="protein sequence ID" value="MBD7907963.1"/>
    <property type="molecule type" value="Genomic_DNA"/>
</dbReference>
<dbReference type="Proteomes" id="UP000659496">
    <property type="component" value="Unassembled WGS sequence"/>
</dbReference>
<dbReference type="Pfam" id="PF08240">
    <property type="entry name" value="ADH_N"/>
    <property type="match status" value="1"/>
</dbReference>
<dbReference type="InterPro" id="IPR020843">
    <property type="entry name" value="ER"/>
</dbReference>
<gene>
    <name evidence="2" type="ORF">H9659_06445</name>
</gene>
<dbReference type="InterPro" id="IPR052711">
    <property type="entry name" value="Zinc_ADH-like"/>
</dbReference>
<evidence type="ECO:0000313" key="2">
    <source>
        <dbReference type="EMBL" id="MBD7907963.1"/>
    </source>
</evidence>
<organism evidence="2 3">
    <name type="scientific">Sporosarcina gallistercoris</name>
    <dbReference type="NCBI Taxonomy" id="2762245"/>
    <lineage>
        <taxon>Bacteria</taxon>
        <taxon>Bacillati</taxon>
        <taxon>Bacillota</taxon>
        <taxon>Bacilli</taxon>
        <taxon>Bacillales</taxon>
        <taxon>Caryophanaceae</taxon>
        <taxon>Sporosarcina</taxon>
    </lineage>
</organism>
<comment type="caution">
    <text evidence="2">The sequence shown here is derived from an EMBL/GenBank/DDBJ whole genome shotgun (WGS) entry which is preliminary data.</text>
</comment>
<dbReference type="PANTHER" id="PTHR45033:SF3">
    <property type="entry name" value="DEHYDROGENASE, PUTATIVE (AFU_ORTHOLOGUE AFUA_2G13270)-RELATED"/>
    <property type="match status" value="1"/>
</dbReference>
<dbReference type="InterPro" id="IPR013149">
    <property type="entry name" value="ADH-like_C"/>
</dbReference>
<proteinExistence type="predicted"/>
<sequence length="327" mass="35864">MTVKAIIHGDEGLRLGEMPTPAAKKGEVVVALKTAGLNRRDLYIPARRENKGHDLILGSDGAGVVEAVGQDVTRWSVGDEVMINPSLNWFEKSDGSPEGFRLLGMPDDGTFAEKIVISEEQLEFRPAYLSWEESASIGLAGLTGFRALITRGKMKKGDTVFVPGAGSGVVTLIIQFAKAAGARVIVTSRSEEKREQALKLGADRAINTHADWNEELKDETIDLVIESVGKATFNRSLQSLKNGGRLVVFGATTEDVIDLDLRELFNRQQEIVGSMMGSRDELREMLVFAEKHHIRPVIDRILPLDDALEGFKMLEDSSQFGKIVFTV</sequence>
<dbReference type="InterPro" id="IPR013154">
    <property type="entry name" value="ADH-like_N"/>
</dbReference>
<dbReference type="Pfam" id="PF00107">
    <property type="entry name" value="ADH_zinc_N"/>
    <property type="match status" value="1"/>
</dbReference>
<keyword evidence="3" id="KW-1185">Reference proteome</keyword>
<reference evidence="2 3" key="1">
    <citation type="submission" date="2020-08" db="EMBL/GenBank/DDBJ databases">
        <title>A Genomic Blueprint of the Chicken Gut Microbiome.</title>
        <authorList>
            <person name="Gilroy R."/>
            <person name="Ravi A."/>
            <person name="Getino M."/>
            <person name="Pursley I."/>
            <person name="Horton D.L."/>
            <person name="Alikhan N.-F."/>
            <person name="Baker D."/>
            <person name="Gharbi K."/>
            <person name="Hall N."/>
            <person name="Watson M."/>
            <person name="Adriaenssens E.M."/>
            <person name="Foster-Nyarko E."/>
            <person name="Jarju S."/>
            <person name="Secka A."/>
            <person name="Antonio M."/>
            <person name="Oren A."/>
            <person name="Chaudhuri R."/>
            <person name="La Ragione R.M."/>
            <person name="Hildebrand F."/>
            <person name="Pallen M.J."/>
        </authorList>
    </citation>
    <scope>NUCLEOTIDE SEQUENCE [LARGE SCALE GENOMIC DNA]</scope>
    <source>
        <strain evidence="2 3">Sa3CUA8</strain>
    </source>
</reference>
<dbReference type="InterPro" id="IPR011032">
    <property type="entry name" value="GroES-like_sf"/>
</dbReference>
<dbReference type="SUPFAM" id="SSF51735">
    <property type="entry name" value="NAD(P)-binding Rossmann-fold domains"/>
    <property type="match status" value="1"/>
</dbReference>
<protein>
    <submittedName>
        <fullName evidence="2">Zinc-binding dehydrogenase</fullName>
    </submittedName>
</protein>